<dbReference type="Gene3D" id="3.40.190.10">
    <property type="entry name" value="Periplasmic binding protein-like II"/>
    <property type="match status" value="1"/>
</dbReference>
<feature type="domain" description="Ionotropic glutamate receptor C-terminal" evidence="14">
    <location>
        <begin position="9"/>
        <end position="363"/>
    </location>
</feature>
<evidence type="ECO:0000256" key="1">
    <source>
        <dbReference type="ARBA" id="ARBA00004651"/>
    </source>
</evidence>
<sequence length="410" mass="46585">MKNLYFPSKIKVAAILLKNVFTVSKENDHIAPKGFEGEMLKYLVEKLKFEFELVLPNDGKYGSRDNNGTWNGVIGLVQRGEADIGLATLTITENRWEAVDFSISYGIIDRVFAVKEPGEMPKVIAFIYPFSQNVWVLYTLMILAATVLFQRMMLRRATLLGSFLSVLGSVVSQAIDNVRETPWRRVLLGLWMTIAAVMPFLYNTSFVSYLTMPQKVPVPRNFEELSKVVLSGKYKCLPNKGTIEQELLLRSGIDYLVKMGEMIQKNGWEYSFGGKSPELLENPVAIITSSLGLNLLLGSPPYITVKVSDDYFGIWNMAIAMKKGFCCRERFNEALYHIISVGLIEKWIDDLSFADTLHKRLKKNHEEPKLQLTLEDLKLSFFTLFFGYALALLAFLTELMSPKSFDIFHS</sequence>
<feature type="domain" description="Ionotropic glutamate receptor L-glutamate and glycine-binding" evidence="15">
    <location>
        <begin position="20"/>
        <end position="79"/>
    </location>
</feature>
<dbReference type="InterPro" id="IPR019594">
    <property type="entry name" value="Glu/Gly-bd"/>
</dbReference>
<gene>
    <name evidence="16" type="primary">GRID2</name>
    <name evidence="16" type="ORF">NPIL_685861</name>
</gene>
<dbReference type="InterPro" id="IPR052192">
    <property type="entry name" value="Insect_Ionotropic_Sensory_Rcpt"/>
</dbReference>
<evidence type="ECO:0000256" key="3">
    <source>
        <dbReference type="ARBA" id="ARBA00022448"/>
    </source>
</evidence>
<dbReference type="InterPro" id="IPR001320">
    <property type="entry name" value="Iontro_rcpt_C"/>
</dbReference>
<evidence type="ECO:0000256" key="10">
    <source>
        <dbReference type="ARBA" id="ARBA00023180"/>
    </source>
</evidence>
<evidence type="ECO:0000256" key="11">
    <source>
        <dbReference type="ARBA" id="ARBA00023286"/>
    </source>
</evidence>
<dbReference type="PANTHER" id="PTHR42643">
    <property type="entry name" value="IONOTROPIC RECEPTOR 20A-RELATED"/>
    <property type="match status" value="1"/>
</dbReference>
<dbReference type="SMART" id="SM00918">
    <property type="entry name" value="Lig_chan-Glu_bd"/>
    <property type="match status" value="1"/>
</dbReference>
<feature type="transmembrane region" description="Helical" evidence="13">
    <location>
        <begin position="187"/>
        <end position="210"/>
    </location>
</feature>
<keyword evidence="10" id="KW-0325">Glycoprotein</keyword>
<accession>A0A8X6IHK0</accession>
<keyword evidence="9 16" id="KW-0675">Receptor</keyword>
<evidence type="ECO:0000256" key="9">
    <source>
        <dbReference type="ARBA" id="ARBA00023170"/>
    </source>
</evidence>
<keyword evidence="8 13" id="KW-0472">Membrane</keyword>
<protein>
    <submittedName>
        <fullName evidence="16">Glutamate receptor ionotropic, delta-2</fullName>
    </submittedName>
</protein>
<dbReference type="PANTHER" id="PTHR42643:SF38">
    <property type="entry name" value="IONOTROPIC RECEPTOR 100A"/>
    <property type="match status" value="1"/>
</dbReference>
<evidence type="ECO:0000256" key="2">
    <source>
        <dbReference type="ARBA" id="ARBA00008685"/>
    </source>
</evidence>
<keyword evidence="6 13" id="KW-1133">Transmembrane helix</keyword>
<keyword evidence="5 13" id="KW-0812">Transmembrane</keyword>
<feature type="transmembrane region" description="Helical" evidence="13">
    <location>
        <begin position="379"/>
        <end position="396"/>
    </location>
</feature>
<name>A0A8X6IHK0_NEPPI</name>
<dbReference type="GO" id="GO:0050906">
    <property type="term" value="P:detection of stimulus involved in sensory perception"/>
    <property type="evidence" value="ECO:0007669"/>
    <property type="project" value="UniProtKB-ARBA"/>
</dbReference>
<dbReference type="Proteomes" id="UP000887013">
    <property type="component" value="Unassembled WGS sequence"/>
</dbReference>
<keyword evidence="12" id="KW-0407">Ion channel</keyword>
<evidence type="ECO:0000259" key="15">
    <source>
        <dbReference type="SMART" id="SM00918"/>
    </source>
</evidence>
<dbReference type="GO" id="GO:0005886">
    <property type="term" value="C:plasma membrane"/>
    <property type="evidence" value="ECO:0007669"/>
    <property type="project" value="UniProtKB-SubCell"/>
</dbReference>
<dbReference type="GO" id="GO:0015276">
    <property type="term" value="F:ligand-gated monoatomic ion channel activity"/>
    <property type="evidence" value="ECO:0007669"/>
    <property type="project" value="InterPro"/>
</dbReference>
<keyword evidence="17" id="KW-1185">Reference proteome</keyword>
<dbReference type="EMBL" id="BMAW01044556">
    <property type="protein sequence ID" value="GFS45404.1"/>
    <property type="molecule type" value="Genomic_DNA"/>
</dbReference>
<keyword evidence="3" id="KW-0813">Transport</keyword>
<evidence type="ECO:0000256" key="12">
    <source>
        <dbReference type="ARBA" id="ARBA00023303"/>
    </source>
</evidence>
<evidence type="ECO:0000256" key="4">
    <source>
        <dbReference type="ARBA" id="ARBA00022475"/>
    </source>
</evidence>
<evidence type="ECO:0000256" key="5">
    <source>
        <dbReference type="ARBA" id="ARBA00022692"/>
    </source>
</evidence>
<evidence type="ECO:0000256" key="6">
    <source>
        <dbReference type="ARBA" id="ARBA00022989"/>
    </source>
</evidence>
<evidence type="ECO:0000256" key="8">
    <source>
        <dbReference type="ARBA" id="ARBA00023136"/>
    </source>
</evidence>
<dbReference type="Gene3D" id="1.10.287.70">
    <property type="match status" value="1"/>
</dbReference>
<organism evidence="16 17">
    <name type="scientific">Nephila pilipes</name>
    <name type="common">Giant wood spider</name>
    <name type="synonym">Nephila maculata</name>
    <dbReference type="NCBI Taxonomy" id="299642"/>
    <lineage>
        <taxon>Eukaryota</taxon>
        <taxon>Metazoa</taxon>
        <taxon>Ecdysozoa</taxon>
        <taxon>Arthropoda</taxon>
        <taxon>Chelicerata</taxon>
        <taxon>Arachnida</taxon>
        <taxon>Araneae</taxon>
        <taxon>Araneomorphae</taxon>
        <taxon>Entelegynae</taxon>
        <taxon>Araneoidea</taxon>
        <taxon>Nephilidae</taxon>
        <taxon>Nephila</taxon>
    </lineage>
</organism>
<comment type="caution">
    <text evidence="16">The sequence shown here is derived from an EMBL/GenBank/DDBJ whole genome shotgun (WGS) entry which is preliminary data.</text>
</comment>
<evidence type="ECO:0000256" key="13">
    <source>
        <dbReference type="SAM" id="Phobius"/>
    </source>
</evidence>
<evidence type="ECO:0000259" key="14">
    <source>
        <dbReference type="SMART" id="SM00079"/>
    </source>
</evidence>
<dbReference type="SUPFAM" id="SSF53850">
    <property type="entry name" value="Periplasmic binding protein-like II"/>
    <property type="match status" value="1"/>
</dbReference>
<evidence type="ECO:0000256" key="7">
    <source>
        <dbReference type="ARBA" id="ARBA00023065"/>
    </source>
</evidence>
<feature type="transmembrane region" description="Helical" evidence="13">
    <location>
        <begin position="134"/>
        <end position="150"/>
    </location>
</feature>
<evidence type="ECO:0000313" key="17">
    <source>
        <dbReference type="Proteomes" id="UP000887013"/>
    </source>
</evidence>
<keyword evidence="11" id="KW-1071">Ligand-gated ion channel</keyword>
<dbReference type="Pfam" id="PF10613">
    <property type="entry name" value="Lig_chan-Glu_bd"/>
    <property type="match status" value="1"/>
</dbReference>
<dbReference type="OrthoDB" id="6117597at2759"/>
<proteinExistence type="inferred from homology"/>
<comment type="subcellular location">
    <subcellularLocation>
        <location evidence="1">Cell membrane</location>
        <topology evidence="1">Multi-pass membrane protein</topology>
    </subcellularLocation>
</comment>
<dbReference type="AlphaFoldDB" id="A0A8X6IHK0"/>
<evidence type="ECO:0000313" key="16">
    <source>
        <dbReference type="EMBL" id="GFS45404.1"/>
    </source>
</evidence>
<reference evidence="16" key="1">
    <citation type="submission" date="2020-08" db="EMBL/GenBank/DDBJ databases">
        <title>Multicomponent nature underlies the extraordinary mechanical properties of spider dragline silk.</title>
        <authorList>
            <person name="Kono N."/>
            <person name="Nakamura H."/>
            <person name="Mori M."/>
            <person name="Yoshida Y."/>
            <person name="Ohtoshi R."/>
            <person name="Malay A.D."/>
            <person name="Moran D.A.P."/>
            <person name="Tomita M."/>
            <person name="Numata K."/>
            <person name="Arakawa K."/>
        </authorList>
    </citation>
    <scope>NUCLEOTIDE SEQUENCE</scope>
</reference>
<keyword evidence="7" id="KW-0406">Ion transport</keyword>
<comment type="similarity">
    <text evidence="2">Belongs to the glutamate-gated ion channel (TC 1.A.10.1) family.</text>
</comment>
<keyword evidence="4" id="KW-1003">Cell membrane</keyword>
<feature type="transmembrane region" description="Helical" evidence="13">
    <location>
        <begin position="157"/>
        <end position="175"/>
    </location>
</feature>
<dbReference type="SMART" id="SM00079">
    <property type="entry name" value="PBPe"/>
    <property type="match status" value="1"/>
</dbReference>